<evidence type="ECO:0000313" key="5">
    <source>
        <dbReference type="EMBL" id="WRO21134.1"/>
    </source>
</evidence>
<evidence type="ECO:0000259" key="4">
    <source>
        <dbReference type="PROSITE" id="PS51379"/>
    </source>
</evidence>
<dbReference type="PANTHER" id="PTHR43312">
    <property type="entry name" value="D-THREO-ALDOSE 1-DEHYDROGENASE"/>
    <property type="match status" value="1"/>
</dbReference>
<proteinExistence type="predicted"/>
<dbReference type="CDD" id="cd19100">
    <property type="entry name" value="AKR_unchar"/>
    <property type="match status" value="1"/>
</dbReference>
<keyword evidence="2" id="KW-0408">Iron</keyword>
<dbReference type="Pfam" id="PF13187">
    <property type="entry name" value="Fer4_9"/>
    <property type="match status" value="1"/>
</dbReference>
<dbReference type="InterPro" id="IPR053135">
    <property type="entry name" value="AKR2_Oxidoreductase"/>
</dbReference>
<dbReference type="AlphaFoldDB" id="A0AAU0ULT5"/>
<dbReference type="Pfam" id="PF00248">
    <property type="entry name" value="Aldo_ket_red"/>
    <property type="match status" value="1"/>
</dbReference>
<dbReference type="InterPro" id="IPR017900">
    <property type="entry name" value="4Fe4S_Fe_S_CS"/>
</dbReference>
<dbReference type="InterPro" id="IPR036812">
    <property type="entry name" value="NAD(P)_OxRdtase_dom_sf"/>
</dbReference>
<evidence type="ECO:0000256" key="3">
    <source>
        <dbReference type="ARBA" id="ARBA00023014"/>
    </source>
</evidence>
<dbReference type="PROSITE" id="PS51379">
    <property type="entry name" value="4FE4S_FER_2"/>
    <property type="match status" value="1"/>
</dbReference>
<feature type="domain" description="4Fe-4S ferredoxin-type" evidence="4">
    <location>
        <begin position="298"/>
        <end position="327"/>
    </location>
</feature>
<dbReference type="KEGG" id="dbc:MFMK1_000930"/>
<dbReference type="InterPro" id="IPR017896">
    <property type="entry name" value="4Fe4S_Fe-S-bd"/>
</dbReference>
<protein>
    <submittedName>
        <fullName evidence="5">Aldo/keto reductase</fullName>
    </submittedName>
</protein>
<organism evidence="5 6">
    <name type="scientific">Metallumcola ferriviriculae</name>
    <dbReference type="NCBI Taxonomy" id="3039180"/>
    <lineage>
        <taxon>Bacteria</taxon>
        <taxon>Bacillati</taxon>
        <taxon>Bacillota</taxon>
        <taxon>Clostridia</taxon>
        <taxon>Neomoorellales</taxon>
        <taxon>Desulfitibacteraceae</taxon>
        <taxon>Metallumcola</taxon>
    </lineage>
</organism>
<reference evidence="5 6" key="1">
    <citation type="submission" date="2023-04" db="EMBL/GenBank/DDBJ databases">
        <authorList>
            <person name="Hsu D."/>
        </authorList>
    </citation>
    <scope>NUCLEOTIDE SEQUENCE [LARGE SCALE GENOMIC DNA]</scope>
    <source>
        <strain evidence="5 6">MK1</strain>
    </source>
</reference>
<dbReference type="EMBL" id="CP121694">
    <property type="protein sequence ID" value="WRO21134.1"/>
    <property type="molecule type" value="Genomic_DNA"/>
</dbReference>
<keyword evidence="1" id="KW-0479">Metal-binding</keyword>
<gene>
    <name evidence="5" type="ORF">MFMK1_000930</name>
</gene>
<dbReference type="Gene3D" id="3.20.20.100">
    <property type="entry name" value="NADP-dependent oxidoreductase domain"/>
    <property type="match status" value="1"/>
</dbReference>
<dbReference type="PRINTS" id="PR00069">
    <property type="entry name" value="ALDKETRDTASE"/>
</dbReference>
<sequence length="338" mass="37517">MKYRVLGKTELKVSAIGFGGIAIQRVDSNQAAEIVNAALDKGINFFDTARGYTDSEVKLGKALKTRRSEAIIATKSMNRTKAGMAKDIRISLDNMGTDYIDLYQLHNVKDYQTLKQVLAPDGALEALIEAKEAGLVRHIGITGHIKDVLKEALANKQLETVQFPFNPVETEGAKELLELAEKARMGVIIMKPLAGGAFSQAESSLKFILSHQVSTVIPGMDSVEQVNINAAVASGDITLAAREKTLLDEEVGRLGNTFCRRCEYCQPCPEGVNIPAMFLLEGYYDRYNLQQWARERYWAMDVKAEACQDCGECEERCPYDLPIREMLSRVGEKLDKQQ</sequence>
<dbReference type="InterPro" id="IPR023210">
    <property type="entry name" value="NADP_OxRdtase_dom"/>
</dbReference>
<dbReference type="PROSITE" id="PS00198">
    <property type="entry name" value="4FE4S_FER_1"/>
    <property type="match status" value="1"/>
</dbReference>
<dbReference type="SUPFAM" id="SSF46548">
    <property type="entry name" value="alpha-helical ferredoxin"/>
    <property type="match status" value="1"/>
</dbReference>
<accession>A0AAU0ULT5</accession>
<dbReference type="GO" id="GO:0051536">
    <property type="term" value="F:iron-sulfur cluster binding"/>
    <property type="evidence" value="ECO:0007669"/>
    <property type="project" value="UniProtKB-KW"/>
</dbReference>
<dbReference type="GO" id="GO:0016491">
    <property type="term" value="F:oxidoreductase activity"/>
    <property type="evidence" value="ECO:0007669"/>
    <property type="project" value="InterPro"/>
</dbReference>
<evidence type="ECO:0000256" key="1">
    <source>
        <dbReference type="ARBA" id="ARBA00022723"/>
    </source>
</evidence>
<dbReference type="InterPro" id="IPR020471">
    <property type="entry name" value="AKR"/>
</dbReference>
<name>A0AAU0ULT5_9FIRM</name>
<dbReference type="RefSeq" id="WP_366923991.1">
    <property type="nucleotide sequence ID" value="NZ_CP121694.1"/>
</dbReference>
<dbReference type="SUPFAM" id="SSF51430">
    <property type="entry name" value="NAD(P)-linked oxidoreductase"/>
    <property type="match status" value="1"/>
</dbReference>
<keyword evidence="6" id="KW-1185">Reference proteome</keyword>
<dbReference type="PANTHER" id="PTHR43312:SF1">
    <property type="entry name" value="NADP-DEPENDENT OXIDOREDUCTASE DOMAIN-CONTAINING PROTEIN"/>
    <property type="match status" value="1"/>
</dbReference>
<dbReference type="Proteomes" id="UP001329915">
    <property type="component" value="Chromosome"/>
</dbReference>
<evidence type="ECO:0000256" key="2">
    <source>
        <dbReference type="ARBA" id="ARBA00023004"/>
    </source>
</evidence>
<evidence type="ECO:0000313" key="6">
    <source>
        <dbReference type="Proteomes" id="UP001329915"/>
    </source>
</evidence>
<keyword evidence="3" id="KW-0411">Iron-sulfur</keyword>
<dbReference type="GO" id="GO:0046872">
    <property type="term" value="F:metal ion binding"/>
    <property type="evidence" value="ECO:0007669"/>
    <property type="project" value="UniProtKB-KW"/>
</dbReference>